<dbReference type="EMBL" id="DS113339">
    <property type="protein sequence ID" value="EAY10352.1"/>
    <property type="molecule type" value="Genomic_DNA"/>
</dbReference>
<dbReference type="SUPFAM" id="SSF52743">
    <property type="entry name" value="Subtilisin-like"/>
    <property type="match status" value="1"/>
</dbReference>
<dbReference type="OrthoDB" id="2015864at2759"/>
<dbReference type="PRINTS" id="PR00723">
    <property type="entry name" value="SUBTILISIN"/>
</dbReference>
<evidence type="ECO:0000256" key="7">
    <source>
        <dbReference type="SAM" id="Phobius"/>
    </source>
</evidence>
<dbReference type="SUPFAM" id="SSF49785">
    <property type="entry name" value="Galactose-binding domain-like"/>
    <property type="match status" value="1"/>
</dbReference>
<keyword evidence="7" id="KW-1133">Transmembrane helix</keyword>
<dbReference type="InParanoid" id="A2EAC5"/>
<dbReference type="InterPro" id="IPR051048">
    <property type="entry name" value="Peptidase_S8/S53_subtilisin"/>
</dbReference>
<evidence type="ECO:0000256" key="6">
    <source>
        <dbReference type="PROSITE-ProRule" id="PRU01240"/>
    </source>
</evidence>
<feature type="domain" description="Peptidase S8/S53" evidence="8">
    <location>
        <begin position="94"/>
        <end position="469"/>
    </location>
</feature>
<dbReference type="InterPro" id="IPR022398">
    <property type="entry name" value="Peptidase_S8_His-AS"/>
</dbReference>
<dbReference type="GO" id="GO:0006508">
    <property type="term" value="P:proteolysis"/>
    <property type="evidence" value="ECO:0000318"/>
    <property type="project" value="GO_Central"/>
</dbReference>
<evidence type="ECO:0000259" key="8">
    <source>
        <dbReference type="Pfam" id="PF00082"/>
    </source>
</evidence>
<dbReference type="Pfam" id="PF00082">
    <property type="entry name" value="Peptidase_S8"/>
    <property type="match status" value="1"/>
</dbReference>
<evidence type="ECO:0000256" key="3">
    <source>
        <dbReference type="ARBA" id="ARBA00022801"/>
    </source>
</evidence>
<feature type="active site" description="Charge relay system" evidence="5 6">
    <location>
        <position position="148"/>
    </location>
</feature>
<dbReference type="InterPro" id="IPR015500">
    <property type="entry name" value="Peptidase_S8_subtilisin-rel"/>
</dbReference>
<dbReference type="VEuPathDB" id="TrichDB:TVAG_109360"/>
<gene>
    <name evidence="9" type="ORF">TVAG_109360</name>
</gene>
<evidence type="ECO:0000256" key="2">
    <source>
        <dbReference type="ARBA" id="ARBA00022670"/>
    </source>
</evidence>
<evidence type="ECO:0000256" key="4">
    <source>
        <dbReference type="ARBA" id="ARBA00022825"/>
    </source>
</evidence>
<dbReference type="KEGG" id="tva:4768286"/>
<reference evidence="9" key="1">
    <citation type="submission" date="2006-10" db="EMBL/GenBank/DDBJ databases">
        <authorList>
            <person name="Amadeo P."/>
            <person name="Zhao Q."/>
            <person name="Wortman J."/>
            <person name="Fraser-Liggett C."/>
            <person name="Carlton J."/>
        </authorList>
    </citation>
    <scope>NUCLEOTIDE SEQUENCE</scope>
    <source>
        <strain evidence="9">G3</strain>
    </source>
</reference>
<dbReference type="PANTHER" id="PTHR43399:SF4">
    <property type="entry name" value="CELL WALL-ASSOCIATED PROTEASE"/>
    <property type="match status" value="1"/>
</dbReference>
<name>A2EAC5_TRIV3</name>
<dbReference type="CDD" id="cd04842">
    <property type="entry name" value="Peptidases_S8_Kp43_protease"/>
    <property type="match status" value="1"/>
</dbReference>
<reference evidence="9" key="2">
    <citation type="journal article" date="2007" name="Science">
        <title>Draft genome sequence of the sexually transmitted pathogen Trichomonas vaginalis.</title>
        <authorList>
            <person name="Carlton J.M."/>
            <person name="Hirt R.P."/>
            <person name="Silva J.C."/>
            <person name="Delcher A.L."/>
            <person name="Schatz M."/>
            <person name="Zhao Q."/>
            <person name="Wortman J.R."/>
            <person name="Bidwell S.L."/>
            <person name="Alsmark U.C.M."/>
            <person name="Besteiro S."/>
            <person name="Sicheritz-Ponten T."/>
            <person name="Noel C.J."/>
            <person name="Dacks J.B."/>
            <person name="Foster P.G."/>
            <person name="Simillion C."/>
            <person name="Van de Peer Y."/>
            <person name="Miranda-Saavedra D."/>
            <person name="Barton G.J."/>
            <person name="Westrop G.D."/>
            <person name="Mueller S."/>
            <person name="Dessi D."/>
            <person name="Fiori P.L."/>
            <person name="Ren Q."/>
            <person name="Paulsen I."/>
            <person name="Zhang H."/>
            <person name="Bastida-Corcuera F.D."/>
            <person name="Simoes-Barbosa A."/>
            <person name="Brown M.T."/>
            <person name="Hayes R.D."/>
            <person name="Mukherjee M."/>
            <person name="Okumura C.Y."/>
            <person name="Schneider R."/>
            <person name="Smith A.J."/>
            <person name="Vanacova S."/>
            <person name="Villalvazo M."/>
            <person name="Haas B.J."/>
            <person name="Pertea M."/>
            <person name="Feldblyum T.V."/>
            <person name="Utterback T.R."/>
            <person name="Shu C.L."/>
            <person name="Osoegawa K."/>
            <person name="de Jong P.J."/>
            <person name="Hrdy I."/>
            <person name="Horvathova L."/>
            <person name="Zubacova Z."/>
            <person name="Dolezal P."/>
            <person name="Malik S.B."/>
            <person name="Logsdon J.M. Jr."/>
            <person name="Henze K."/>
            <person name="Gupta A."/>
            <person name="Wang C.C."/>
            <person name="Dunne R.L."/>
            <person name="Upcroft J.A."/>
            <person name="Upcroft P."/>
            <person name="White O."/>
            <person name="Salzberg S.L."/>
            <person name="Tang P."/>
            <person name="Chiu C.-H."/>
            <person name="Lee Y.-S."/>
            <person name="Embley T.M."/>
            <person name="Coombs G.H."/>
            <person name="Mottram J.C."/>
            <person name="Tachezy J."/>
            <person name="Fraser-Liggett C.M."/>
            <person name="Johnson P.J."/>
        </authorList>
    </citation>
    <scope>NUCLEOTIDE SEQUENCE [LARGE SCALE GENOMIC DNA]</scope>
    <source>
        <strain evidence="9">G3</strain>
    </source>
</reference>
<dbReference type="PROSITE" id="PS00138">
    <property type="entry name" value="SUBTILASE_SER"/>
    <property type="match status" value="1"/>
</dbReference>
<dbReference type="InterPro" id="IPR000209">
    <property type="entry name" value="Peptidase_S8/S53_dom"/>
</dbReference>
<dbReference type="PROSITE" id="PS51892">
    <property type="entry name" value="SUBTILASE"/>
    <property type="match status" value="1"/>
</dbReference>
<evidence type="ECO:0000256" key="1">
    <source>
        <dbReference type="ARBA" id="ARBA00011073"/>
    </source>
</evidence>
<proteinExistence type="inferred from homology"/>
<dbReference type="InterPro" id="IPR034058">
    <property type="entry name" value="TagA/B/C/D_pept_dom"/>
</dbReference>
<dbReference type="Proteomes" id="UP000001542">
    <property type="component" value="Unassembled WGS sequence"/>
</dbReference>
<feature type="active site" description="Charge relay system" evidence="5 6">
    <location>
        <position position="103"/>
    </location>
</feature>
<sequence length="840" mass="95565">MKLLIKAHNSIKIPNYLRYQKISDTHFIVYLDEINTSIIDFLQNDKIQKIEIIKNFSPLNRWSAGYLQDGNSNSIYYNDYMMNYRKLQKNNLTGQNQVITLVDTGIDMESPYFKDENNDPPFNTTNFNHRKVIRYEILADNKDRNGGHGTHVAGIISGDAESLPYSLYNGIAPKSKLYFIDIGKKQFLDDADVDYDINDVVKRMKELNSHIFSYSWGFPIDFSDIRSTYDYIAEKNPEILFVFAGGNSGNKFSIYQPSGSKNVVSVAGCSHPSSGNIENLMMRDIYILKNDKKRVNVTQTYWSPDFYSKFRFNNQSFFRNQSFSTKMNPKTFFFMEYDNTTCQKIKNFNENQSLAIFIKSDKKIECPSSKIPIFLTKEKLKGNFNCSIIYEPKTSEISYSEFSSKGPNDVGILKPDLVAPSSYIISAKANSKEIVGARTGTSMAAPFIAGSAALIRQYLEEGYYLKTKSQTGIKIKPTACLLKCFLIHSCIPIVEHEKTPDFSIGFGVPKLDDLLFINETHGGYRFIDNITIDANSHYISSIKIISPKKRNIKATLVYNDPALDEESQIPLAADLDLVLESPSKKFYFGNGKEETHSTVESITIPANETEEGFYKIHIFSNNMLFVNSVRAAIIFSGEFNHFNDEKFLVFTKFPSQNRCKYPSTGVLCQINSTVIRSNQNVSLNVSASNWKYLSLKLPKFNNSIILNIEKSEESDQVLALELSFKKPFKYGGQRLNYFHVTNQTTEINVKRSSLKNFSIDNPLFIGFYLIGYGNCQINASIQVLGIEKELIHPSYIIVPIIIIIVLVFIIRTRSMNISVEQKNDLEPLITADTMSEEIST</sequence>
<dbReference type="OMA" id="DANSHYI"/>
<feature type="active site" description="Charge relay system" evidence="5 6">
    <location>
        <position position="442"/>
    </location>
</feature>
<dbReference type="SMR" id="A2EAC5"/>
<accession>A2EAC5</accession>
<dbReference type="InterPro" id="IPR023828">
    <property type="entry name" value="Peptidase_S8_Ser-AS"/>
</dbReference>
<evidence type="ECO:0000313" key="10">
    <source>
        <dbReference type="Proteomes" id="UP000001542"/>
    </source>
</evidence>
<evidence type="ECO:0000256" key="5">
    <source>
        <dbReference type="PIRSR" id="PIRSR615500-1"/>
    </source>
</evidence>
<comment type="similarity">
    <text evidence="1 6">Belongs to the peptidase S8 family.</text>
</comment>
<dbReference type="VEuPathDB" id="TrichDB:TVAGG3_0924500"/>
<dbReference type="InterPro" id="IPR036852">
    <property type="entry name" value="Peptidase_S8/S53_dom_sf"/>
</dbReference>
<keyword evidence="4 6" id="KW-0720">Serine protease</keyword>
<dbReference type="PANTHER" id="PTHR43399">
    <property type="entry name" value="SUBTILISIN-RELATED"/>
    <property type="match status" value="1"/>
</dbReference>
<keyword evidence="7" id="KW-0812">Transmembrane</keyword>
<dbReference type="Gene3D" id="3.40.50.200">
    <property type="entry name" value="Peptidase S8/S53 domain"/>
    <property type="match status" value="2"/>
</dbReference>
<protein>
    <submittedName>
        <fullName evidence="9">Clan SB, family S8, subtilisin-like serine peptidase</fullName>
    </submittedName>
</protein>
<dbReference type="InterPro" id="IPR008979">
    <property type="entry name" value="Galactose-bd-like_sf"/>
</dbReference>
<organism evidence="9 10">
    <name type="scientific">Trichomonas vaginalis (strain ATCC PRA-98 / G3)</name>
    <dbReference type="NCBI Taxonomy" id="412133"/>
    <lineage>
        <taxon>Eukaryota</taxon>
        <taxon>Metamonada</taxon>
        <taxon>Parabasalia</taxon>
        <taxon>Trichomonadida</taxon>
        <taxon>Trichomonadidae</taxon>
        <taxon>Trichomonas</taxon>
    </lineage>
</organism>
<keyword evidence="10" id="KW-1185">Reference proteome</keyword>
<dbReference type="PROSITE" id="PS00137">
    <property type="entry name" value="SUBTILASE_HIS"/>
    <property type="match status" value="1"/>
</dbReference>
<dbReference type="AlphaFoldDB" id="A2EAC5"/>
<dbReference type="GO" id="GO:0004252">
    <property type="term" value="F:serine-type endopeptidase activity"/>
    <property type="evidence" value="ECO:0000318"/>
    <property type="project" value="GO_Central"/>
</dbReference>
<dbReference type="RefSeq" id="XP_001322575.1">
    <property type="nucleotide sequence ID" value="XM_001322540.1"/>
</dbReference>
<keyword evidence="7" id="KW-0472">Membrane</keyword>
<dbReference type="Gene3D" id="2.60.120.380">
    <property type="match status" value="1"/>
</dbReference>
<keyword evidence="3 6" id="KW-0378">Hydrolase</keyword>
<evidence type="ECO:0000313" key="9">
    <source>
        <dbReference type="EMBL" id="EAY10352.1"/>
    </source>
</evidence>
<feature type="transmembrane region" description="Helical" evidence="7">
    <location>
        <begin position="790"/>
        <end position="810"/>
    </location>
</feature>
<keyword evidence="2 6" id="KW-0645">Protease</keyword>